<dbReference type="InterPro" id="IPR046111">
    <property type="entry name" value="DUF6048"/>
</dbReference>
<dbReference type="RefSeq" id="WP_248433164.1">
    <property type="nucleotide sequence ID" value="NZ_CP096205.1"/>
</dbReference>
<protein>
    <submittedName>
        <fullName evidence="2">DUF6048 family protein</fullName>
    </submittedName>
</protein>
<dbReference type="EMBL" id="CP096205">
    <property type="protein sequence ID" value="UPQ78237.1"/>
    <property type="molecule type" value="Genomic_DNA"/>
</dbReference>
<name>A0ABY4KBT4_9FLAO</name>
<organism evidence="2 3">
    <name type="scientific">Flavobacterium azooxidireducens</name>
    <dbReference type="NCBI Taxonomy" id="1871076"/>
    <lineage>
        <taxon>Bacteria</taxon>
        <taxon>Pseudomonadati</taxon>
        <taxon>Bacteroidota</taxon>
        <taxon>Flavobacteriia</taxon>
        <taxon>Flavobacteriales</taxon>
        <taxon>Flavobacteriaceae</taxon>
        <taxon>Flavobacterium</taxon>
    </lineage>
</organism>
<accession>A0ABY4KBT4</accession>
<evidence type="ECO:0000313" key="2">
    <source>
        <dbReference type="EMBL" id="UPQ78237.1"/>
    </source>
</evidence>
<feature type="signal peptide" evidence="1">
    <location>
        <begin position="1"/>
        <end position="21"/>
    </location>
</feature>
<reference evidence="2" key="1">
    <citation type="submission" date="2022-04" db="EMBL/GenBank/DDBJ databases">
        <title>Consumption of N2O by Flavobacterium azooxidireducens sp. nov. isolated from Decomposing Leaf Litter of Phragmites australis (Cav.).</title>
        <authorList>
            <person name="Behrendt U."/>
            <person name="Spanner T."/>
            <person name="Augustin J."/>
            <person name="Horn M.A."/>
            <person name="Kolb S."/>
            <person name="Ulrich A."/>
        </authorList>
    </citation>
    <scope>NUCLEOTIDE SEQUENCE</scope>
    <source>
        <strain evidence="2">IGB 4-14</strain>
    </source>
</reference>
<keyword evidence="1" id="KW-0732">Signal</keyword>
<feature type="chain" id="PRO_5046997359" evidence="1">
    <location>
        <begin position="22"/>
        <end position="244"/>
    </location>
</feature>
<gene>
    <name evidence="2" type="ORF">M0M57_11470</name>
</gene>
<sequence>MSISKCIFSFFLFLFSHTILAQETKKDSIITPAKTERYGLRVGIDALKLAKSFYQEDYRGLEIVGDYRLTKKYYLAGEIGNEKRTIDEDRVNFTTSGTYFKVGFDYNAYENWLDMENMIHIGLRFGASTFNQELITYRVYNPNPYFGNSPTVISGRKFDGLSAQWVEIVAGVKAELFSNFYAGFNFRINYLIGNKESSEFANLYIPGFNKKYEGNFGVGFNYTLSYFIPIYKKKLLPKTEEIKK</sequence>
<evidence type="ECO:0000256" key="1">
    <source>
        <dbReference type="SAM" id="SignalP"/>
    </source>
</evidence>
<dbReference type="Proteomes" id="UP000830583">
    <property type="component" value="Chromosome"/>
</dbReference>
<evidence type="ECO:0000313" key="3">
    <source>
        <dbReference type="Proteomes" id="UP000830583"/>
    </source>
</evidence>
<dbReference type="Pfam" id="PF19515">
    <property type="entry name" value="DUF6048"/>
    <property type="match status" value="1"/>
</dbReference>
<proteinExistence type="predicted"/>
<keyword evidence="3" id="KW-1185">Reference proteome</keyword>